<evidence type="ECO:0000313" key="1">
    <source>
        <dbReference type="EMBL" id="CBJ25840.1"/>
    </source>
</evidence>
<protein>
    <submittedName>
        <fullName evidence="1">Uncharacterized protein</fullName>
    </submittedName>
</protein>
<sequence length="163" mass="17411">MQRAPTIGGQAGLATAVEPTSADRLDHVGKLLAEKKPWPAFLHITARATEEWEACPTPVQEALVWMATATVGLLDTASVGPLVPVCQTFKTLIEAAEDAEESEDKLCKYDEADPLYVRALEILSATPLLCLSAKRPGGIAGRVLEGRGSVRAGDRHMGTSSRF</sequence>
<dbReference type="Proteomes" id="UP000002630">
    <property type="component" value="Linkage Group LG12"/>
</dbReference>
<dbReference type="AlphaFoldDB" id="D7FLM4"/>
<dbReference type="InParanoid" id="D7FLM4"/>
<organism evidence="1 2">
    <name type="scientific">Ectocarpus siliculosus</name>
    <name type="common">Brown alga</name>
    <name type="synonym">Conferva siliculosa</name>
    <dbReference type="NCBI Taxonomy" id="2880"/>
    <lineage>
        <taxon>Eukaryota</taxon>
        <taxon>Sar</taxon>
        <taxon>Stramenopiles</taxon>
        <taxon>Ochrophyta</taxon>
        <taxon>PX clade</taxon>
        <taxon>Phaeophyceae</taxon>
        <taxon>Ectocarpales</taxon>
        <taxon>Ectocarpaceae</taxon>
        <taxon>Ectocarpus</taxon>
    </lineage>
</organism>
<proteinExistence type="predicted"/>
<reference evidence="1 2" key="1">
    <citation type="journal article" date="2010" name="Nature">
        <title>The Ectocarpus genome and the independent evolution of multicellularity in brown algae.</title>
        <authorList>
            <person name="Cock J.M."/>
            <person name="Sterck L."/>
            <person name="Rouze P."/>
            <person name="Scornet D."/>
            <person name="Allen A.E."/>
            <person name="Amoutzias G."/>
            <person name="Anthouard V."/>
            <person name="Artiguenave F."/>
            <person name="Aury J.M."/>
            <person name="Badger J.H."/>
            <person name="Beszteri B."/>
            <person name="Billiau K."/>
            <person name="Bonnet E."/>
            <person name="Bothwell J.H."/>
            <person name="Bowler C."/>
            <person name="Boyen C."/>
            <person name="Brownlee C."/>
            <person name="Carrano C.J."/>
            <person name="Charrier B."/>
            <person name="Cho G.Y."/>
            <person name="Coelho S.M."/>
            <person name="Collen J."/>
            <person name="Corre E."/>
            <person name="Da Silva C."/>
            <person name="Delage L."/>
            <person name="Delaroque N."/>
            <person name="Dittami S.M."/>
            <person name="Doulbeau S."/>
            <person name="Elias M."/>
            <person name="Farnham G."/>
            <person name="Gachon C.M."/>
            <person name="Gschloessl B."/>
            <person name="Heesch S."/>
            <person name="Jabbari K."/>
            <person name="Jubin C."/>
            <person name="Kawai H."/>
            <person name="Kimura K."/>
            <person name="Kloareg B."/>
            <person name="Kupper F.C."/>
            <person name="Lang D."/>
            <person name="Le Bail A."/>
            <person name="Leblanc C."/>
            <person name="Lerouge P."/>
            <person name="Lohr M."/>
            <person name="Lopez P.J."/>
            <person name="Martens C."/>
            <person name="Maumus F."/>
            <person name="Michel G."/>
            <person name="Miranda-Saavedra D."/>
            <person name="Morales J."/>
            <person name="Moreau H."/>
            <person name="Motomura T."/>
            <person name="Nagasato C."/>
            <person name="Napoli C.A."/>
            <person name="Nelson D.R."/>
            <person name="Nyvall-Collen P."/>
            <person name="Peters A.F."/>
            <person name="Pommier C."/>
            <person name="Potin P."/>
            <person name="Poulain J."/>
            <person name="Quesneville H."/>
            <person name="Read B."/>
            <person name="Rensing S.A."/>
            <person name="Ritter A."/>
            <person name="Rousvoal S."/>
            <person name="Samanta M."/>
            <person name="Samson G."/>
            <person name="Schroeder D.C."/>
            <person name="Segurens B."/>
            <person name="Strittmatter M."/>
            <person name="Tonon T."/>
            <person name="Tregear J.W."/>
            <person name="Valentin K."/>
            <person name="von Dassow P."/>
            <person name="Yamagishi T."/>
            <person name="Van de Peer Y."/>
            <person name="Wincker P."/>
        </authorList>
    </citation>
    <scope>NUCLEOTIDE SEQUENCE [LARGE SCALE GENOMIC DNA]</scope>
    <source>
        <strain evidence="2">Ec32 / CCAP1310/4</strain>
    </source>
</reference>
<gene>
    <name evidence="1" type="ORF">Esi_0016_0154</name>
</gene>
<name>D7FLM4_ECTSI</name>
<keyword evidence="2" id="KW-1185">Reference proteome</keyword>
<dbReference type="EMBL" id="FN649737">
    <property type="protein sequence ID" value="CBJ25840.1"/>
    <property type="molecule type" value="Genomic_DNA"/>
</dbReference>
<dbReference type="OrthoDB" id="10543700at2759"/>
<evidence type="ECO:0000313" key="2">
    <source>
        <dbReference type="Proteomes" id="UP000002630"/>
    </source>
</evidence>
<accession>D7FLM4</accession>
<dbReference type="EMBL" id="FN648143">
    <property type="protein sequence ID" value="CBJ25840.1"/>
    <property type="molecule type" value="Genomic_DNA"/>
</dbReference>